<dbReference type="EMBL" id="KN716372">
    <property type="protein sequence ID" value="KJH46052.1"/>
    <property type="molecule type" value="Genomic_DNA"/>
</dbReference>
<keyword evidence="4" id="KW-0378">Hydrolase</keyword>
<dbReference type="STRING" id="29172.A0A0D8XQM3"/>
<sequence length="300" mass="34865">MHSSVTSSRKFLRKKNKRERCNNFNETHVDRNLKILFAEGNDINKKHNRNFRIVTRIWISNAWSPHFHLGRPMFGMKIQHNHGQLLDHHEATILKDSGFGVGEGYFAQKLDHFDENSTATWSQRYFFNFKYQIPSSNAVFLMLGGEGPENIYWFLPTIKDKKYVEKREDFYWIDALCRVIVSNENYPFIRWAKRFGAIVFDLEHRFYGNSRPTPDQSVENLRYLSSRQAIEDIAEFIRVMNSKYNLSRASWITFGGSYSAVYQSCNISKNVVLQLFLAASPPDVVNGISVARGVLKAKTG</sequence>
<evidence type="ECO:0000256" key="3">
    <source>
        <dbReference type="ARBA" id="ARBA00022729"/>
    </source>
</evidence>
<name>A0A0D8XQM3_DICVI</name>
<dbReference type="GO" id="GO:0070008">
    <property type="term" value="F:serine-type exopeptidase activity"/>
    <property type="evidence" value="ECO:0007669"/>
    <property type="project" value="InterPro"/>
</dbReference>
<evidence type="ECO:0000256" key="5">
    <source>
        <dbReference type="ARBA" id="ARBA00023180"/>
    </source>
</evidence>
<evidence type="ECO:0008006" key="8">
    <source>
        <dbReference type="Google" id="ProtNLM"/>
    </source>
</evidence>
<proteinExistence type="inferred from homology"/>
<dbReference type="InterPro" id="IPR008758">
    <property type="entry name" value="Peptidase_S28"/>
</dbReference>
<reference evidence="6 7" key="1">
    <citation type="submission" date="2013-11" db="EMBL/GenBank/DDBJ databases">
        <title>Draft genome of the bovine lungworm Dictyocaulus viviparus.</title>
        <authorList>
            <person name="Mitreva M."/>
        </authorList>
    </citation>
    <scope>NUCLEOTIDE SEQUENCE [LARGE SCALE GENOMIC DNA]</scope>
    <source>
        <strain evidence="6 7">HannoverDv2000</strain>
    </source>
</reference>
<dbReference type="PANTHER" id="PTHR11010">
    <property type="entry name" value="PROTEASE S28 PRO-X CARBOXYPEPTIDASE-RELATED"/>
    <property type="match status" value="1"/>
</dbReference>
<dbReference type="AlphaFoldDB" id="A0A0D8XQM3"/>
<evidence type="ECO:0000256" key="4">
    <source>
        <dbReference type="ARBA" id="ARBA00022801"/>
    </source>
</evidence>
<organism evidence="6 7">
    <name type="scientific">Dictyocaulus viviparus</name>
    <name type="common">Bovine lungworm</name>
    <dbReference type="NCBI Taxonomy" id="29172"/>
    <lineage>
        <taxon>Eukaryota</taxon>
        <taxon>Metazoa</taxon>
        <taxon>Ecdysozoa</taxon>
        <taxon>Nematoda</taxon>
        <taxon>Chromadorea</taxon>
        <taxon>Rhabditida</taxon>
        <taxon>Rhabditina</taxon>
        <taxon>Rhabditomorpha</taxon>
        <taxon>Strongyloidea</taxon>
        <taxon>Metastrongylidae</taxon>
        <taxon>Dictyocaulus</taxon>
    </lineage>
</organism>
<keyword evidence="7" id="KW-1185">Reference proteome</keyword>
<evidence type="ECO:0000313" key="6">
    <source>
        <dbReference type="EMBL" id="KJH46052.1"/>
    </source>
</evidence>
<dbReference type="GO" id="GO:0008239">
    <property type="term" value="F:dipeptidyl-peptidase activity"/>
    <property type="evidence" value="ECO:0007669"/>
    <property type="project" value="TreeGrafter"/>
</dbReference>
<dbReference type="Proteomes" id="UP000053766">
    <property type="component" value="Unassembled WGS sequence"/>
</dbReference>
<accession>A0A0D8XQM3</accession>
<dbReference type="OrthoDB" id="5860615at2759"/>
<dbReference type="PANTHER" id="PTHR11010:SF117">
    <property type="entry name" value="SERINE PROTEASE 16"/>
    <property type="match status" value="1"/>
</dbReference>
<dbReference type="Gene3D" id="3.40.50.1820">
    <property type="entry name" value="alpha/beta hydrolase"/>
    <property type="match status" value="1"/>
</dbReference>
<evidence type="ECO:0000256" key="2">
    <source>
        <dbReference type="ARBA" id="ARBA00022670"/>
    </source>
</evidence>
<dbReference type="InterPro" id="IPR029058">
    <property type="entry name" value="AB_hydrolase_fold"/>
</dbReference>
<keyword evidence="3" id="KW-0732">Signal</keyword>
<keyword evidence="5" id="KW-0325">Glycoprotein</keyword>
<reference evidence="7" key="2">
    <citation type="journal article" date="2016" name="Sci. Rep.">
        <title>Dictyocaulus viviparus genome, variome and transcriptome elucidate lungworm biology and support future intervention.</title>
        <authorList>
            <person name="McNulty S.N."/>
            <person name="Strube C."/>
            <person name="Rosa B.A."/>
            <person name="Martin J.C."/>
            <person name="Tyagi R."/>
            <person name="Choi Y.J."/>
            <person name="Wang Q."/>
            <person name="Hallsworth Pepin K."/>
            <person name="Zhang X."/>
            <person name="Ozersky P."/>
            <person name="Wilson R.K."/>
            <person name="Sternberg P.W."/>
            <person name="Gasser R.B."/>
            <person name="Mitreva M."/>
        </authorList>
    </citation>
    <scope>NUCLEOTIDE SEQUENCE [LARGE SCALE GENOMIC DNA]</scope>
    <source>
        <strain evidence="7">HannoverDv2000</strain>
    </source>
</reference>
<evidence type="ECO:0000256" key="1">
    <source>
        <dbReference type="ARBA" id="ARBA00011079"/>
    </source>
</evidence>
<dbReference type="GO" id="GO:0006508">
    <property type="term" value="P:proteolysis"/>
    <property type="evidence" value="ECO:0007669"/>
    <property type="project" value="UniProtKB-KW"/>
</dbReference>
<gene>
    <name evidence="6" type="ORF">DICVIV_07902</name>
</gene>
<protein>
    <recommendedName>
        <fullName evidence="8">Serine carboxypeptidase S28</fullName>
    </recommendedName>
</protein>
<comment type="similarity">
    <text evidence="1">Belongs to the peptidase S28 family.</text>
</comment>
<dbReference type="SUPFAM" id="SSF53474">
    <property type="entry name" value="alpha/beta-Hydrolases"/>
    <property type="match status" value="1"/>
</dbReference>
<evidence type="ECO:0000313" key="7">
    <source>
        <dbReference type="Proteomes" id="UP000053766"/>
    </source>
</evidence>
<dbReference type="Pfam" id="PF05577">
    <property type="entry name" value="Peptidase_S28"/>
    <property type="match status" value="2"/>
</dbReference>
<keyword evidence="2" id="KW-0645">Protease</keyword>